<protein>
    <submittedName>
        <fullName evidence="1">Uncharacterized protein</fullName>
    </submittedName>
</protein>
<comment type="caution">
    <text evidence="1">The sequence shown here is derived from an EMBL/GenBank/DDBJ whole genome shotgun (WGS) entry which is preliminary data.</text>
</comment>
<organism evidence="1 2">
    <name type="scientific">Roseibacillus persicicus</name>
    <dbReference type="NCBI Taxonomy" id="454148"/>
    <lineage>
        <taxon>Bacteria</taxon>
        <taxon>Pseudomonadati</taxon>
        <taxon>Verrucomicrobiota</taxon>
        <taxon>Verrucomicrobiia</taxon>
        <taxon>Verrucomicrobiales</taxon>
        <taxon>Verrucomicrobiaceae</taxon>
        <taxon>Roseibacillus</taxon>
    </lineage>
</organism>
<name>A0A918WFT8_9BACT</name>
<reference evidence="1" key="1">
    <citation type="journal article" date="2014" name="Int. J. Syst. Evol. Microbiol.">
        <title>Complete genome sequence of Corynebacterium casei LMG S-19264T (=DSM 44701T), isolated from a smear-ripened cheese.</title>
        <authorList>
            <consortium name="US DOE Joint Genome Institute (JGI-PGF)"/>
            <person name="Walter F."/>
            <person name="Albersmeier A."/>
            <person name="Kalinowski J."/>
            <person name="Ruckert C."/>
        </authorList>
    </citation>
    <scope>NUCLEOTIDE SEQUENCE</scope>
    <source>
        <strain evidence="1">KCTC 12988</strain>
    </source>
</reference>
<evidence type="ECO:0000313" key="1">
    <source>
        <dbReference type="EMBL" id="GHC47391.1"/>
    </source>
</evidence>
<accession>A0A918WFT8</accession>
<proteinExistence type="predicted"/>
<dbReference type="AlphaFoldDB" id="A0A918WFT8"/>
<dbReference type="EMBL" id="BMXI01000004">
    <property type="protein sequence ID" value="GHC47391.1"/>
    <property type="molecule type" value="Genomic_DNA"/>
</dbReference>
<reference evidence="1" key="2">
    <citation type="submission" date="2020-09" db="EMBL/GenBank/DDBJ databases">
        <authorList>
            <person name="Sun Q."/>
            <person name="Kim S."/>
        </authorList>
    </citation>
    <scope>NUCLEOTIDE SEQUENCE</scope>
    <source>
        <strain evidence="1">KCTC 12988</strain>
    </source>
</reference>
<sequence length="71" mass="7572">MLELHDGAGEGGLAATGFAHQSENFAFFKCKGNAIDGLDHIAAAFAEEATVTGKMNFEVVYTKKHGREARS</sequence>
<keyword evidence="2" id="KW-1185">Reference proteome</keyword>
<dbReference type="Proteomes" id="UP000644507">
    <property type="component" value="Unassembled WGS sequence"/>
</dbReference>
<gene>
    <name evidence="1" type="ORF">GCM10007100_11370</name>
</gene>
<evidence type="ECO:0000313" key="2">
    <source>
        <dbReference type="Proteomes" id="UP000644507"/>
    </source>
</evidence>